<dbReference type="GO" id="GO:0051213">
    <property type="term" value="F:dioxygenase activity"/>
    <property type="evidence" value="ECO:0007669"/>
    <property type="project" value="UniProtKB-KW"/>
</dbReference>
<accession>A0A521FG68</accession>
<keyword evidence="1" id="KW-0560">Oxidoreductase</keyword>
<sequence>MPGLRLPRYLREEAAARTPVGFAEYRSTALRAPLRTPVDLPHRLTEVTGPVLGEDRVLPT</sequence>
<gene>
    <name evidence="1" type="ORF">SAMN06273567_108234</name>
</gene>
<evidence type="ECO:0000313" key="2">
    <source>
        <dbReference type="Proteomes" id="UP000317484"/>
    </source>
</evidence>
<proteinExistence type="predicted"/>
<keyword evidence="1" id="KW-0223">Dioxygenase</keyword>
<dbReference type="EMBL" id="FXTJ01000008">
    <property type="protein sequence ID" value="SMO95139.1"/>
    <property type="molecule type" value="Genomic_DNA"/>
</dbReference>
<dbReference type="AlphaFoldDB" id="A0A521FG68"/>
<keyword evidence="2" id="KW-1185">Reference proteome</keyword>
<organism evidence="1 2">
    <name type="scientific">Geodermatophilus aquaeductus</name>
    <dbReference type="NCBI Taxonomy" id="1564161"/>
    <lineage>
        <taxon>Bacteria</taxon>
        <taxon>Bacillati</taxon>
        <taxon>Actinomycetota</taxon>
        <taxon>Actinomycetes</taxon>
        <taxon>Geodermatophilales</taxon>
        <taxon>Geodermatophilaceae</taxon>
        <taxon>Geodermatophilus</taxon>
    </lineage>
</organism>
<name>A0A521FG68_9ACTN</name>
<evidence type="ECO:0000313" key="1">
    <source>
        <dbReference type="EMBL" id="SMO95139.1"/>
    </source>
</evidence>
<dbReference type="Proteomes" id="UP000317484">
    <property type="component" value="Unassembled WGS sequence"/>
</dbReference>
<feature type="non-terminal residue" evidence="1">
    <location>
        <position position="60"/>
    </location>
</feature>
<protein>
    <submittedName>
        <fullName evidence="1">Protocatechuate 3,4-dioxygenase beta subunit N terminal</fullName>
    </submittedName>
</protein>
<reference evidence="1 2" key="1">
    <citation type="submission" date="2017-05" db="EMBL/GenBank/DDBJ databases">
        <authorList>
            <person name="Varghese N."/>
            <person name="Submissions S."/>
        </authorList>
    </citation>
    <scope>NUCLEOTIDE SEQUENCE [LARGE SCALE GENOMIC DNA]</scope>
    <source>
        <strain evidence="1 2">DSM 46834</strain>
    </source>
</reference>